<dbReference type="AlphaFoldDB" id="A0AAN6F070"/>
<feature type="region of interest" description="Disordered" evidence="1">
    <location>
        <begin position="35"/>
        <end position="54"/>
    </location>
</feature>
<evidence type="ECO:0000313" key="3">
    <source>
        <dbReference type="Proteomes" id="UP001161757"/>
    </source>
</evidence>
<name>A0AAN6F070_EXODE</name>
<proteinExistence type="predicted"/>
<gene>
    <name evidence="2" type="ORF">HRR80_003110</name>
</gene>
<reference evidence="2" key="1">
    <citation type="submission" date="2023-01" db="EMBL/GenBank/DDBJ databases">
        <title>Exophiala dermititidis isolated from Cystic Fibrosis Patient.</title>
        <authorList>
            <person name="Kurbessoian T."/>
            <person name="Crocker A."/>
            <person name="Murante D."/>
            <person name="Hogan D.A."/>
            <person name="Stajich J.E."/>
        </authorList>
    </citation>
    <scope>NUCLEOTIDE SEQUENCE</scope>
    <source>
        <strain evidence="2">Ex8</strain>
    </source>
</reference>
<evidence type="ECO:0000256" key="1">
    <source>
        <dbReference type="SAM" id="MobiDB-lite"/>
    </source>
</evidence>
<comment type="caution">
    <text evidence="2">The sequence shown here is derived from an EMBL/GenBank/DDBJ whole genome shotgun (WGS) entry which is preliminary data.</text>
</comment>
<evidence type="ECO:0000313" key="2">
    <source>
        <dbReference type="EMBL" id="KAJ8993072.1"/>
    </source>
</evidence>
<dbReference type="EMBL" id="JAJGCB010000004">
    <property type="protein sequence ID" value="KAJ8993072.1"/>
    <property type="molecule type" value="Genomic_DNA"/>
</dbReference>
<sequence>MAHKHNRRRVRPRGRNSRTVCLTFDMLDSFTLPMGPTPALPSTTSQAGRISSLTPARNSATSLVSKHWHNRYLSWQNRDVLQRRDAVKNESERIKLFGGEPGDDVGLCYKMMEVFEGMNWIDNFD</sequence>
<dbReference type="Proteomes" id="UP001161757">
    <property type="component" value="Unassembled WGS sequence"/>
</dbReference>
<feature type="compositionally biased region" description="Polar residues" evidence="1">
    <location>
        <begin position="40"/>
        <end position="54"/>
    </location>
</feature>
<accession>A0AAN6F070</accession>
<protein>
    <submittedName>
        <fullName evidence="2">Uncharacterized protein</fullName>
    </submittedName>
</protein>
<organism evidence="2 3">
    <name type="scientific">Exophiala dermatitidis</name>
    <name type="common">Black yeast-like fungus</name>
    <name type="synonym">Wangiella dermatitidis</name>
    <dbReference type="NCBI Taxonomy" id="5970"/>
    <lineage>
        <taxon>Eukaryota</taxon>
        <taxon>Fungi</taxon>
        <taxon>Dikarya</taxon>
        <taxon>Ascomycota</taxon>
        <taxon>Pezizomycotina</taxon>
        <taxon>Eurotiomycetes</taxon>
        <taxon>Chaetothyriomycetidae</taxon>
        <taxon>Chaetothyriales</taxon>
        <taxon>Herpotrichiellaceae</taxon>
        <taxon>Exophiala</taxon>
    </lineage>
</organism>